<gene>
    <name evidence="1" type="ORF">FNL39_102645</name>
</gene>
<evidence type="ECO:0000313" key="1">
    <source>
        <dbReference type="EMBL" id="KAF0848493.1"/>
    </source>
</evidence>
<sequence>MVTSSHEAMHRIFQHDAAAIAHAFTVLNLPFAKPIAVEQLSVDLTETAPVERRADTVLDITTVNDRFLMVIEAQSAPDDSRPDSWSYYVTFLRNKYNLPVVLVVICHDHVTARWASTPMKIGHTFWTTITLYPLVLGPHNVPAVIDPALVVQDLPLAALSAVTHAREADIGAILEAIVAGIRRMGGNETTEFYVELIEQGISHTAAAETWRNYMATDLSFFRSESAQKLRAQGRAEGLAMGRAEDVLMVLRHRGVVVTDAAADRIRSCQDEAQLATWLRRALDVSSVADLFGE</sequence>
<proteinExistence type="predicted"/>
<comment type="caution">
    <text evidence="1">The sequence shown here is derived from an EMBL/GenBank/DDBJ whole genome shotgun (WGS) entry which is preliminary data.</text>
</comment>
<dbReference type="EMBL" id="VMSD01000002">
    <property type="protein sequence ID" value="KAF0848493.1"/>
    <property type="molecule type" value="Genomic_DNA"/>
</dbReference>
<reference evidence="1 2" key="1">
    <citation type="submission" date="2019-07" db="EMBL/GenBank/DDBJ databases">
        <title>Genomic Encyclopedia of Type Strains, Phase IV (KMG-IV): sequencing the most valuable type-strain genomes for metagenomic binning, comparative biology and taxonomic classification.</title>
        <authorList>
            <person name="Goeker M."/>
        </authorList>
    </citation>
    <scope>NUCLEOTIDE SEQUENCE [LARGE SCALE GENOMIC DNA]</scope>
    <source>
        <strain evidence="1 2">DSM 44831</strain>
    </source>
</reference>
<dbReference type="PANTHER" id="PTHR34613:SF1">
    <property type="entry name" value="SLL6017 PROTEIN"/>
    <property type="match status" value="1"/>
</dbReference>
<dbReference type="Proteomes" id="UP000798951">
    <property type="component" value="Unassembled WGS sequence"/>
</dbReference>
<organism evidence="1 2">
    <name type="scientific">Nocardia caishijiensis</name>
    <dbReference type="NCBI Taxonomy" id="184756"/>
    <lineage>
        <taxon>Bacteria</taxon>
        <taxon>Bacillati</taxon>
        <taxon>Actinomycetota</taxon>
        <taxon>Actinomycetes</taxon>
        <taxon>Mycobacteriales</taxon>
        <taxon>Nocardiaceae</taxon>
        <taxon>Nocardia</taxon>
    </lineage>
</organism>
<protein>
    <submittedName>
        <fullName evidence="1">Transposase YdaD</fullName>
    </submittedName>
</protein>
<accession>A0ABQ6YS73</accession>
<dbReference type="PANTHER" id="PTHR34613">
    <property type="entry name" value="SLL0800 PROTEIN"/>
    <property type="match status" value="1"/>
</dbReference>
<keyword evidence="2" id="KW-1185">Reference proteome</keyword>
<name>A0ABQ6YS73_9NOCA</name>
<evidence type="ECO:0000313" key="2">
    <source>
        <dbReference type="Proteomes" id="UP000798951"/>
    </source>
</evidence>
<dbReference type="RefSeq" id="WP_067981564.1">
    <property type="nucleotide sequence ID" value="NZ_VMSD01000002.1"/>
</dbReference>